<keyword evidence="5 7" id="KW-0234">DNA repair</keyword>
<organism evidence="9 10">
    <name type="scientific">Lasius platythorax</name>
    <dbReference type="NCBI Taxonomy" id="488582"/>
    <lineage>
        <taxon>Eukaryota</taxon>
        <taxon>Metazoa</taxon>
        <taxon>Ecdysozoa</taxon>
        <taxon>Arthropoda</taxon>
        <taxon>Hexapoda</taxon>
        <taxon>Insecta</taxon>
        <taxon>Pterygota</taxon>
        <taxon>Neoptera</taxon>
        <taxon>Endopterygota</taxon>
        <taxon>Hymenoptera</taxon>
        <taxon>Apocrita</taxon>
        <taxon>Aculeata</taxon>
        <taxon>Formicoidea</taxon>
        <taxon>Formicidae</taxon>
        <taxon>Formicinae</taxon>
        <taxon>Lasius</taxon>
        <taxon>Lasius</taxon>
    </lineage>
</organism>
<dbReference type="PANTHER" id="PTHR16140">
    <property type="entry name" value="NON-STRUCTURAL MAINTENANCE OF CHROMOSOMES ELEMENT 4"/>
    <property type="match status" value="1"/>
</dbReference>
<evidence type="ECO:0000256" key="6">
    <source>
        <dbReference type="ARBA" id="ARBA00023242"/>
    </source>
</evidence>
<dbReference type="AlphaFoldDB" id="A0AAV2NEW0"/>
<sequence>MSSENSSDTFNMRSPRERKNCLKRALQRTLVLQNVINKSTVNKLNEAINEVDIIANETDIQEKVSNQQEVLMDSQMMISSSKVLKTCTVSLTKKMNDYDSTDFAQKLVKYVQEISGNPESPPDWSLLEPRVTNFFKRVPNYRTLLGTLEPLEKKVIVRKKPEQRIAQQAAMIVPEKLVRDVNTKDEDSIERTVKKIRKLIVSYYKETQKPLDFFKFILHPQDFGRTVRNMLYISFLVKDGIVTVRKDNNGNLVVQPCHNEKKLQRRDTRTGIQNIITLNIKHWMILKAVHKLKKPMIDFDEDK</sequence>
<dbReference type="Pfam" id="PF08743">
    <property type="entry name" value="Nse4_C"/>
    <property type="match status" value="1"/>
</dbReference>
<dbReference type="InterPro" id="IPR027786">
    <property type="entry name" value="Nse4/EID"/>
</dbReference>
<evidence type="ECO:0000256" key="4">
    <source>
        <dbReference type="ARBA" id="ARBA00023172"/>
    </source>
</evidence>
<dbReference type="GO" id="GO:0030915">
    <property type="term" value="C:Smc5-Smc6 complex"/>
    <property type="evidence" value="ECO:0007669"/>
    <property type="project" value="UniProtKB-UniRule"/>
</dbReference>
<comment type="subcellular location">
    <subcellularLocation>
        <location evidence="1 7">Nucleus</location>
    </subcellularLocation>
</comment>
<keyword evidence="10" id="KW-1185">Reference proteome</keyword>
<evidence type="ECO:0000256" key="2">
    <source>
        <dbReference type="ARBA" id="ARBA00008997"/>
    </source>
</evidence>
<name>A0AAV2NEW0_9HYME</name>
<evidence type="ECO:0000256" key="1">
    <source>
        <dbReference type="ARBA" id="ARBA00004123"/>
    </source>
</evidence>
<dbReference type="PANTHER" id="PTHR16140:SF0">
    <property type="entry name" value="NON-STRUCTURAL MAINTENANCE OF CHROMOSOMES ELEMENT 4"/>
    <property type="match status" value="1"/>
</dbReference>
<dbReference type="Proteomes" id="UP001497644">
    <property type="component" value="Chromosome 14"/>
</dbReference>
<keyword evidence="4 7" id="KW-0233">DNA recombination</keyword>
<dbReference type="InterPro" id="IPR014854">
    <property type="entry name" value="Nse4_C"/>
</dbReference>
<evidence type="ECO:0000259" key="8">
    <source>
        <dbReference type="Pfam" id="PF08743"/>
    </source>
</evidence>
<evidence type="ECO:0000256" key="3">
    <source>
        <dbReference type="ARBA" id="ARBA00022763"/>
    </source>
</evidence>
<comment type="subunit">
    <text evidence="7">Component of the SMC5-SMC6 complex.</text>
</comment>
<evidence type="ECO:0000313" key="9">
    <source>
        <dbReference type="EMBL" id="CAL1678365.1"/>
    </source>
</evidence>
<comment type="function">
    <text evidence="7">Component of the SMC5-SMC6 complex, that promotes sister chromatid alignment after DNA damage and facilitates double-stranded DNA breaks (DSBs) repair via homologous recombination between sister chromatids.</text>
</comment>
<dbReference type="GO" id="GO:0006281">
    <property type="term" value="P:DNA repair"/>
    <property type="evidence" value="ECO:0007669"/>
    <property type="project" value="UniProtKB-UniRule"/>
</dbReference>
<evidence type="ECO:0000313" key="10">
    <source>
        <dbReference type="Proteomes" id="UP001497644"/>
    </source>
</evidence>
<dbReference type="EMBL" id="OZ034837">
    <property type="protein sequence ID" value="CAL1678365.1"/>
    <property type="molecule type" value="Genomic_DNA"/>
</dbReference>
<dbReference type="GO" id="GO:0006310">
    <property type="term" value="P:DNA recombination"/>
    <property type="evidence" value="ECO:0007669"/>
    <property type="project" value="UniProtKB-UniRule"/>
</dbReference>
<evidence type="ECO:0000256" key="7">
    <source>
        <dbReference type="RuleBase" id="RU365071"/>
    </source>
</evidence>
<evidence type="ECO:0000256" key="5">
    <source>
        <dbReference type="ARBA" id="ARBA00023204"/>
    </source>
</evidence>
<proteinExistence type="inferred from homology"/>
<protein>
    <recommendedName>
        <fullName evidence="7">Non-structural maintenance of chromosomes element 4</fullName>
    </recommendedName>
</protein>
<keyword evidence="3 7" id="KW-0227">DNA damage</keyword>
<gene>
    <name evidence="9" type="ORF">LPLAT_LOCUS4238</name>
</gene>
<comment type="similarity">
    <text evidence="2 7">Belongs to the NSE4 family.</text>
</comment>
<dbReference type="GO" id="GO:0005634">
    <property type="term" value="C:nucleus"/>
    <property type="evidence" value="ECO:0007669"/>
    <property type="project" value="UniProtKB-SubCell"/>
</dbReference>
<reference evidence="9" key="1">
    <citation type="submission" date="2024-04" db="EMBL/GenBank/DDBJ databases">
        <authorList>
            <consortium name="Molecular Ecology Group"/>
        </authorList>
    </citation>
    <scope>NUCLEOTIDE SEQUENCE</scope>
</reference>
<accession>A0AAV2NEW0</accession>
<keyword evidence="6 7" id="KW-0539">Nucleus</keyword>
<feature type="domain" description="Non-structural maintenance of chromosome element 4 C-terminal" evidence="8">
    <location>
        <begin position="210"/>
        <end position="297"/>
    </location>
</feature>